<dbReference type="PANTHER" id="PTHR12526:SF630">
    <property type="entry name" value="GLYCOSYLTRANSFERASE"/>
    <property type="match status" value="1"/>
</dbReference>
<dbReference type="SUPFAM" id="SSF53756">
    <property type="entry name" value="UDP-Glycosyltransferase/glycogen phosphorylase"/>
    <property type="match status" value="1"/>
</dbReference>
<dbReference type="STRING" id="1797240.A3D68_01110"/>
<dbReference type="InterPro" id="IPR001296">
    <property type="entry name" value="Glyco_trans_1"/>
</dbReference>
<gene>
    <name evidence="2" type="ORF">A3D68_01110</name>
</gene>
<evidence type="ECO:0000259" key="1">
    <source>
        <dbReference type="Pfam" id="PF00534"/>
    </source>
</evidence>
<protein>
    <recommendedName>
        <fullName evidence="1">Glycosyl transferase family 1 domain-containing protein</fullName>
    </recommendedName>
</protein>
<comment type="caution">
    <text evidence="2">The sequence shown here is derived from an EMBL/GenBank/DDBJ whole genome shotgun (WGS) entry which is preliminary data.</text>
</comment>
<organism evidence="2 3">
    <name type="scientific">Candidatus Adlerbacteria bacterium RIFCSPHIGHO2_02_FULL_52_17</name>
    <dbReference type="NCBI Taxonomy" id="1797240"/>
    <lineage>
        <taxon>Bacteria</taxon>
        <taxon>Candidatus Adleribacteriota</taxon>
    </lineage>
</organism>
<dbReference type="EMBL" id="MEWU01000024">
    <property type="protein sequence ID" value="OGC83291.1"/>
    <property type="molecule type" value="Genomic_DNA"/>
</dbReference>
<dbReference type="Proteomes" id="UP000177564">
    <property type="component" value="Unassembled WGS sequence"/>
</dbReference>
<reference evidence="2 3" key="1">
    <citation type="journal article" date="2016" name="Nat. Commun.">
        <title>Thousands of microbial genomes shed light on interconnected biogeochemical processes in an aquifer system.</title>
        <authorList>
            <person name="Anantharaman K."/>
            <person name="Brown C.T."/>
            <person name="Hug L.A."/>
            <person name="Sharon I."/>
            <person name="Castelle C.J."/>
            <person name="Probst A.J."/>
            <person name="Thomas B.C."/>
            <person name="Singh A."/>
            <person name="Wilkins M.J."/>
            <person name="Karaoz U."/>
            <person name="Brodie E.L."/>
            <person name="Williams K.H."/>
            <person name="Hubbard S.S."/>
            <person name="Banfield J.F."/>
        </authorList>
    </citation>
    <scope>NUCLEOTIDE SEQUENCE [LARGE SCALE GENOMIC DNA]</scope>
</reference>
<dbReference type="PANTHER" id="PTHR12526">
    <property type="entry name" value="GLYCOSYLTRANSFERASE"/>
    <property type="match status" value="1"/>
</dbReference>
<evidence type="ECO:0000313" key="3">
    <source>
        <dbReference type="Proteomes" id="UP000177564"/>
    </source>
</evidence>
<sequence length="444" mass="49821">MENKKNSGLQRRAYSATRSIIRLLKPREDKKQKVPRQGLGSGLKVAFVHGERKLSTGAHHINQLMTEALAAQGVKIHNFYPRVRLTDTPAHLRGIANILFFHSLLDRKEEILKNDIVQGTTYTTLPFLTFPNVLTVSHFGSTTRGFLHSVPTTTKLPAKAKKFYKELYKLDIVPELDFKTFRPLTDTADMEEIVATRVDACIATSKKVQVELVKAGVATERVHIIHNAIENYWFTQTSVPVSSTPRPPHLVFLGRIGGDIFTLKLKGVDRLVEFYRAFPEVNKTTICMTTNRKLKEWLKVSFPLHSMYVNLRKNLIPGALAPLYGSILFLPSRYEGFSLSIIEGMSQGLVPVAYPVGVVEEVIQDGVNGFIVTSLEQAVDRASELLRNQELRLTMASKAKETAAQFTSAQIAKDLITLYRKIKANRRLISNGSYTDGNIYPPTL</sequence>
<feature type="domain" description="Glycosyl transferase family 1" evidence="1">
    <location>
        <begin position="326"/>
        <end position="401"/>
    </location>
</feature>
<dbReference type="AlphaFoldDB" id="A0A1F4XNL5"/>
<accession>A0A1F4XNL5</accession>
<evidence type="ECO:0000313" key="2">
    <source>
        <dbReference type="EMBL" id="OGC83291.1"/>
    </source>
</evidence>
<name>A0A1F4XNL5_9BACT</name>
<dbReference type="Pfam" id="PF00534">
    <property type="entry name" value="Glycos_transf_1"/>
    <property type="match status" value="1"/>
</dbReference>
<dbReference type="CDD" id="cd03801">
    <property type="entry name" value="GT4_PimA-like"/>
    <property type="match status" value="1"/>
</dbReference>
<dbReference type="Gene3D" id="3.40.50.2000">
    <property type="entry name" value="Glycogen Phosphorylase B"/>
    <property type="match status" value="2"/>
</dbReference>
<dbReference type="GO" id="GO:0016757">
    <property type="term" value="F:glycosyltransferase activity"/>
    <property type="evidence" value="ECO:0007669"/>
    <property type="project" value="InterPro"/>
</dbReference>
<proteinExistence type="predicted"/>